<feature type="compositionally biased region" description="Polar residues" evidence="2">
    <location>
        <begin position="846"/>
        <end position="857"/>
    </location>
</feature>
<feature type="region of interest" description="Disordered" evidence="2">
    <location>
        <begin position="366"/>
        <end position="401"/>
    </location>
</feature>
<organism evidence="5 6">
    <name type="scientific">Yarrowia lipolytica</name>
    <name type="common">Candida lipolytica</name>
    <dbReference type="NCBI Taxonomy" id="4952"/>
    <lineage>
        <taxon>Eukaryota</taxon>
        <taxon>Fungi</taxon>
        <taxon>Dikarya</taxon>
        <taxon>Ascomycota</taxon>
        <taxon>Saccharomycotina</taxon>
        <taxon>Dipodascomycetes</taxon>
        <taxon>Dipodascales</taxon>
        <taxon>Dipodascales incertae sedis</taxon>
        <taxon>Yarrowia</taxon>
    </lineage>
</organism>
<evidence type="ECO:0000256" key="2">
    <source>
        <dbReference type="SAM" id="MobiDB-lite"/>
    </source>
</evidence>
<feature type="compositionally biased region" description="Polar residues" evidence="2">
    <location>
        <begin position="1194"/>
        <end position="1210"/>
    </location>
</feature>
<evidence type="ECO:0000259" key="3">
    <source>
        <dbReference type="PROSITE" id="PS50030"/>
    </source>
</evidence>
<feature type="domain" description="EH" evidence="4">
    <location>
        <begin position="16"/>
        <end position="102"/>
    </location>
</feature>
<evidence type="ECO:0000313" key="5">
    <source>
        <dbReference type="EMBL" id="AOW03331.1"/>
    </source>
</evidence>
<dbReference type="InterPro" id="IPR000261">
    <property type="entry name" value="EH_dom"/>
</dbReference>
<dbReference type="Proteomes" id="UP000182444">
    <property type="component" value="Chromosome 1C"/>
</dbReference>
<dbReference type="Gene3D" id="1.20.5.340">
    <property type="match status" value="1"/>
</dbReference>
<feature type="compositionally biased region" description="Low complexity" evidence="2">
    <location>
        <begin position="918"/>
        <end position="929"/>
    </location>
</feature>
<feature type="compositionally biased region" description="Polar residues" evidence="2">
    <location>
        <begin position="821"/>
        <end position="832"/>
    </location>
</feature>
<dbReference type="PROSITE" id="PS50031">
    <property type="entry name" value="EH"/>
    <property type="match status" value="3"/>
</dbReference>
<evidence type="ECO:0000313" key="6">
    <source>
        <dbReference type="Proteomes" id="UP000182444"/>
    </source>
</evidence>
<dbReference type="Pfam" id="PF12763">
    <property type="entry name" value="EH"/>
    <property type="match status" value="3"/>
</dbReference>
<feature type="compositionally biased region" description="Low complexity" evidence="2">
    <location>
        <begin position="369"/>
        <end position="388"/>
    </location>
</feature>
<keyword evidence="1" id="KW-0175">Coiled coil</keyword>
<dbReference type="Gene3D" id="1.10.8.10">
    <property type="entry name" value="DNA helicase RuvA subunit, C-terminal domain"/>
    <property type="match status" value="1"/>
</dbReference>
<gene>
    <name evidence="5" type="ORF">YALI1_C32921g</name>
</gene>
<feature type="domain" description="EH" evidence="4">
    <location>
        <begin position="282"/>
        <end position="371"/>
    </location>
</feature>
<feature type="compositionally biased region" description="Basic and acidic residues" evidence="2">
    <location>
        <begin position="1012"/>
        <end position="1030"/>
    </location>
</feature>
<feature type="compositionally biased region" description="Low complexity" evidence="2">
    <location>
        <begin position="1105"/>
        <end position="1118"/>
    </location>
</feature>
<feature type="region of interest" description="Disordered" evidence="2">
    <location>
        <begin position="744"/>
        <end position="800"/>
    </location>
</feature>
<evidence type="ECO:0000256" key="1">
    <source>
        <dbReference type="SAM" id="Coils"/>
    </source>
</evidence>
<dbReference type="RefSeq" id="XP_502201.3">
    <property type="nucleotide sequence ID" value="XM_502201.3"/>
</dbReference>
<dbReference type="GO" id="GO:0005737">
    <property type="term" value="C:cytoplasm"/>
    <property type="evidence" value="ECO:0007669"/>
    <property type="project" value="TreeGrafter"/>
</dbReference>
<feature type="compositionally biased region" description="Polar residues" evidence="2">
    <location>
        <begin position="1063"/>
        <end position="1076"/>
    </location>
</feature>
<dbReference type="VEuPathDB" id="FungiDB:YALI1_C32921g"/>
<dbReference type="PANTHER" id="PTHR11216">
    <property type="entry name" value="EH DOMAIN"/>
    <property type="match status" value="1"/>
</dbReference>
<protein>
    <recommendedName>
        <fullName evidence="7">EH domain-containing and endocytosis protein 1</fullName>
    </recommendedName>
</protein>
<feature type="region of interest" description="Disordered" evidence="2">
    <location>
        <begin position="819"/>
        <end position="1269"/>
    </location>
</feature>
<dbReference type="Pfam" id="PF00627">
    <property type="entry name" value="UBA"/>
    <property type="match status" value="1"/>
</dbReference>
<name>A0A1D8NCG8_YARLL</name>
<dbReference type="Gene3D" id="1.10.238.10">
    <property type="entry name" value="EF-hand"/>
    <property type="match status" value="3"/>
</dbReference>
<proteinExistence type="predicted"/>
<feature type="compositionally biased region" description="Basic and acidic residues" evidence="2">
    <location>
        <begin position="962"/>
        <end position="977"/>
    </location>
</feature>
<dbReference type="CDD" id="cd00052">
    <property type="entry name" value="EH"/>
    <property type="match status" value="3"/>
</dbReference>
<dbReference type="eggNOG" id="KOG0998">
    <property type="taxonomic scope" value="Eukaryota"/>
</dbReference>
<dbReference type="GO" id="GO:0006897">
    <property type="term" value="P:endocytosis"/>
    <property type="evidence" value="ECO:0007669"/>
    <property type="project" value="TreeGrafter"/>
</dbReference>
<evidence type="ECO:0008006" key="7">
    <source>
        <dbReference type="Google" id="ProtNLM"/>
    </source>
</evidence>
<dbReference type="VEuPathDB" id="FungiDB:YALI0_C23903g"/>
<dbReference type="CDD" id="cd14270">
    <property type="entry name" value="UBA"/>
    <property type="match status" value="1"/>
</dbReference>
<feature type="coiled-coil region" evidence="1">
    <location>
        <begin position="521"/>
        <end position="681"/>
    </location>
</feature>
<dbReference type="GeneID" id="2909600"/>
<feature type="compositionally biased region" description="Low complexity" evidence="2">
    <location>
        <begin position="1242"/>
        <end position="1263"/>
    </location>
</feature>
<feature type="compositionally biased region" description="Low complexity" evidence="2">
    <location>
        <begin position="777"/>
        <end position="793"/>
    </location>
</feature>
<dbReference type="InterPro" id="IPR009060">
    <property type="entry name" value="UBA-like_sf"/>
</dbReference>
<feature type="compositionally biased region" description="Acidic residues" evidence="2">
    <location>
        <begin position="1031"/>
        <end position="1042"/>
    </location>
</feature>
<dbReference type="GO" id="GO:0005886">
    <property type="term" value="C:plasma membrane"/>
    <property type="evidence" value="ECO:0007669"/>
    <property type="project" value="TreeGrafter"/>
</dbReference>
<dbReference type="PANTHER" id="PTHR11216:SF170">
    <property type="entry name" value="DYNAMIN ASSOCIATED PROTEIN 160, ISOFORM D"/>
    <property type="match status" value="1"/>
</dbReference>
<dbReference type="SUPFAM" id="SSF47473">
    <property type="entry name" value="EF-hand"/>
    <property type="match status" value="3"/>
</dbReference>
<feature type="region of interest" description="Disordered" evidence="2">
    <location>
        <begin position="437"/>
        <end position="490"/>
    </location>
</feature>
<dbReference type="PROSITE" id="PS50030">
    <property type="entry name" value="UBA"/>
    <property type="match status" value="1"/>
</dbReference>
<evidence type="ECO:0000259" key="4">
    <source>
        <dbReference type="PROSITE" id="PS50031"/>
    </source>
</evidence>
<sequence>MSNSLTQMSINLTPEEKKLYGSLFKTADKESVGIVTGEDAKVLFQKSSLSPAILGEIWQLSDTENSGFLNQIGFSTALRLIGHAQSGARVSAQLRDTPGPLPKFQGINLIENQRVASPGNAASPIQHRVASPMQQGTGAQGGLPPLSPQDKARFAQLFSQHAHNGLVEGSAARDIFLKARLPHETLGQIWNLVDSQNRGSLDQGEFIAAMHLIQSSMNGSMPQVPAQLPHGYIESVRPQSARISSASSVMSTGSNAAGPGVIRQYTGQQIGQGNDWSISPQERQRYDGIFGALDKKKTGLIGADAVVPFLTTSRLPEATLAQVWDLADFHNRGEFGRAEFAIAMHLVQQNIGGRELPQQLPESLLKEVQGQPQQQQQQQQQQRVQSPPISQPKPAPPKSALNDDLVQLNDLFSSPPPQQKQFVPSSDFGQKINKSVEAPQSPIKSPIQAPVQVPTPQQIPTPTTQGNPGPPVAPRNIHSDDLLSSNSELSNKLSTASTDFANLSNQIGSLTSQTTTIKDQRAKAESELAAMQTKKKDIEAKLAQLRTLYETEVAKVKQVEQELTAAKADTDKVQQEFSIVDASLHAVQSQHQQLLSAFEADKAKNAEIKENIRLANEEVNKTKELLATAEKEAKHQKNLLSINDKQRSALMEEHAKMQAQIDAHNAEVEAAKRELERRAQEPAPVAPDMSRMQAMPQVQPRAVPAPEHRASPNNPFFSVAGGAALGAATAGVAHAVHGVGNAAQGAGNAAAAGPPPVSFGGQPQTQPKMDDFDEAFSQMDASPSQAPSQAPSDTPISSVQSDFNEYQPEAAGFTLPLARPHSSTSSVQNNAPLSVRGENFSRPDSPVSNITRLSDSTAPIPFEGSREHDEVVKTANSGLTGDTIEAHASHPSIASKETVSEPQKPDVDGLTAQFKSTEPFPEQPFVQPFGSNPASQPAPFNPPAQFTSEQPHPETNAALEQFTDKAVSDQPEFEKAAEPFPDQPFAQPFGPNPTQLEEDSGNESFEFVSADENEHSINEMPRRDKGKAVVDDDSSDDDELEEIGVNRYKNYQPKEVHHDDTTSDVVTPQHEITQPTFAPAVDTAPGHFPDQTAVHDTAPGHFPEPAAAPASSQGFAAPTQAYPSAAEEKAAAAAASNNDKELPPNPPTYDESEGPGSPHHGGSTNGFFGNQHAPAASANDDFDDAFADLEDTNVEANNSMDQSQYSTDFNNAFDDMNQAPAPANPPGNDEWEQIFAGMSSGPAPVSAPSAAPVRASSPRSRAVQELTGMGFSEEKAKRALQKHKYNVAEATNYLLDQS</sequence>
<feature type="compositionally biased region" description="Acidic residues" evidence="2">
    <location>
        <begin position="1180"/>
        <end position="1193"/>
    </location>
</feature>
<feature type="compositionally biased region" description="Basic and acidic residues" evidence="2">
    <location>
        <begin position="1052"/>
        <end position="1061"/>
    </location>
</feature>
<dbReference type="EMBL" id="CP017555">
    <property type="protein sequence ID" value="AOW03331.1"/>
    <property type="molecule type" value="Genomic_DNA"/>
</dbReference>
<dbReference type="InterPro" id="IPR015940">
    <property type="entry name" value="UBA"/>
</dbReference>
<dbReference type="SUPFAM" id="SSF57997">
    <property type="entry name" value="Tropomyosin"/>
    <property type="match status" value="1"/>
</dbReference>
<feature type="compositionally biased region" description="Low complexity" evidence="2">
    <location>
        <begin position="446"/>
        <end position="467"/>
    </location>
</feature>
<accession>A0A1D8NCG8</accession>
<dbReference type="SMART" id="SM00165">
    <property type="entry name" value="UBA"/>
    <property type="match status" value="1"/>
</dbReference>
<dbReference type="InterPro" id="IPR011992">
    <property type="entry name" value="EF-hand-dom_pair"/>
</dbReference>
<dbReference type="SMART" id="SM00027">
    <property type="entry name" value="EH"/>
    <property type="match status" value="3"/>
</dbReference>
<feature type="domain" description="UBA" evidence="3">
    <location>
        <begin position="1257"/>
        <end position="1297"/>
    </location>
</feature>
<dbReference type="KEGG" id="yli:2909600"/>
<reference evidence="5 6" key="1">
    <citation type="journal article" date="2016" name="PLoS ONE">
        <title>Sequence Assembly of Yarrowia lipolytica Strain W29/CLIB89 Shows Transposable Element Diversity.</title>
        <authorList>
            <person name="Magnan C."/>
            <person name="Yu J."/>
            <person name="Chang I."/>
            <person name="Jahn E."/>
            <person name="Kanomata Y."/>
            <person name="Wu J."/>
            <person name="Zeller M."/>
            <person name="Oakes M."/>
            <person name="Baldi P."/>
            <person name="Sandmeyer S."/>
        </authorList>
    </citation>
    <scope>NUCLEOTIDE SEQUENCE [LARGE SCALE GENOMIC DNA]</scope>
    <source>
        <strain evidence="6">CLIB89(W29)</strain>
    </source>
</reference>
<dbReference type="GO" id="GO:0016197">
    <property type="term" value="P:endosomal transport"/>
    <property type="evidence" value="ECO:0007669"/>
    <property type="project" value="TreeGrafter"/>
</dbReference>
<feature type="domain" description="EH" evidence="4">
    <location>
        <begin position="150"/>
        <end position="239"/>
    </location>
</feature>
<dbReference type="SUPFAM" id="SSF46934">
    <property type="entry name" value="UBA-like"/>
    <property type="match status" value="1"/>
</dbReference>